<reference evidence="9" key="1">
    <citation type="journal article" date="2021" name="Microbiol. Resour. Announc.">
        <title>LGAAP: Leishmaniinae Genome Assembly and Annotation Pipeline.</title>
        <authorList>
            <person name="Almutairi H."/>
            <person name="Urbaniak M.D."/>
            <person name="Bates M.D."/>
            <person name="Jariyapan N."/>
            <person name="Kwakye-Nuako G."/>
            <person name="Thomaz-Soccol V."/>
            <person name="Al-Salem W.S."/>
            <person name="Dillon R.J."/>
            <person name="Bates P.A."/>
            <person name="Gatherer D."/>
        </authorList>
    </citation>
    <scope>NUCLEOTIDE SEQUENCE [LARGE SCALE GENOMIC DNA]</scope>
</reference>
<feature type="region of interest" description="Disordered" evidence="6">
    <location>
        <begin position="1820"/>
        <end position="1848"/>
    </location>
</feature>
<feature type="region of interest" description="Disordered" evidence="6">
    <location>
        <begin position="1"/>
        <end position="246"/>
    </location>
</feature>
<dbReference type="EMBL" id="JAFEUZ010000029">
    <property type="protein sequence ID" value="KAG5473789.1"/>
    <property type="molecule type" value="Genomic_DNA"/>
</dbReference>
<evidence type="ECO:0000256" key="5">
    <source>
        <dbReference type="ARBA" id="ARBA00022892"/>
    </source>
</evidence>
<dbReference type="GeneID" id="92514440"/>
<feature type="compositionally biased region" description="Basic and acidic residues" evidence="6">
    <location>
        <begin position="355"/>
        <end position="365"/>
    </location>
</feature>
<accession>A0A836GHI6</accession>
<feature type="region of interest" description="Disordered" evidence="6">
    <location>
        <begin position="412"/>
        <end position="609"/>
    </location>
</feature>
<evidence type="ECO:0000313" key="9">
    <source>
        <dbReference type="Proteomes" id="UP000673552"/>
    </source>
</evidence>
<feature type="compositionally biased region" description="Low complexity" evidence="6">
    <location>
        <begin position="519"/>
        <end position="534"/>
    </location>
</feature>
<evidence type="ECO:0000313" key="8">
    <source>
        <dbReference type="EMBL" id="KAG5473789.1"/>
    </source>
</evidence>
<comment type="caution">
    <text evidence="8">The sequence shown here is derived from an EMBL/GenBank/DDBJ whole genome shotgun (WGS) entry which is preliminary data.</text>
</comment>
<dbReference type="Gene3D" id="1.25.40.1030">
    <property type="match status" value="1"/>
</dbReference>
<dbReference type="GO" id="GO:0070971">
    <property type="term" value="C:endoplasmic reticulum exit site"/>
    <property type="evidence" value="ECO:0007669"/>
    <property type="project" value="TreeGrafter"/>
</dbReference>
<feature type="domain" description="Sec16 Sec23-binding" evidence="7">
    <location>
        <begin position="1284"/>
        <end position="1450"/>
    </location>
</feature>
<feature type="compositionally biased region" description="Low complexity" evidence="6">
    <location>
        <begin position="1368"/>
        <end position="1382"/>
    </location>
</feature>
<organism evidence="8 9">
    <name type="scientific">Leishmania martiniquensis</name>
    <dbReference type="NCBI Taxonomy" id="1580590"/>
    <lineage>
        <taxon>Eukaryota</taxon>
        <taxon>Discoba</taxon>
        <taxon>Euglenozoa</taxon>
        <taxon>Kinetoplastea</taxon>
        <taxon>Metakinetoplastina</taxon>
        <taxon>Trypanosomatida</taxon>
        <taxon>Trypanosomatidae</taxon>
        <taxon>Leishmaniinae</taxon>
        <taxon>Leishmania</taxon>
    </lineage>
</organism>
<feature type="compositionally biased region" description="Low complexity" evidence="6">
    <location>
        <begin position="1869"/>
        <end position="1932"/>
    </location>
</feature>
<dbReference type="OrthoDB" id="8918678at2759"/>
<dbReference type="GO" id="GO:0007030">
    <property type="term" value="P:Golgi organization"/>
    <property type="evidence" value="ECO:0007669"/>
    <property type="project" value="TreeGrafter"/>
</dbReference>
<evidence type="ECO:0000256" key="4">
    <source>
        <dbReference type="ARBA" id="ARBA00022824"/>
    </source>
</evidence>
<feature type="region of interest" description="Disordered" evidence="6">
    <location>
        <begin position="1621"/>
        <end position="1807"/>
    </location>
</feature>
<name>A0A836GHI6_9TRYP</name>
<keyword evidence="5" id="KW-0931">ER-Golgi transport</keyword>
<feature type="compositionally biased region" description="Low complexity" evidence="6">
    <location>
        <begin position="1777"/>
        <end position="1803"/>
    </location>
</feature>
<evidence type="ECO:0000256" key="2">
    <source>
        <dbReference type="ARBA" id="ARBA00005927"/>
    </source>
</evidence>
<dbReference type="KEGG" id="lmat:92514440"/>
<proteinExistence type="inferred from homology"/>
<feature type="compositionally biased region" description="Basic and acidic residues" evidence="6">
    <location>
        <begin position="743"/>
        <end position="753"/>
    </location>
</feature>
<protein>
    <recommendedName>
        <fullName evidence="7">Sec16 Sec23-binding domain-containing protein</fullName>
    </recommendedName>
</protein>
<comment type="similarity">
    <text evidence="2">Belongs to the SEC16 family.</text>
</comment>
<feature type="compositionally biased region" description="Pro residues" evidence="6">
    <location>
        <begin position="16"/>
        <end position="31"/>
    </location>
</feature>
<keyword evidence="4" id="KW-0256">Endoplasmic reticulum</keyword>
<dbReference type="PANTHER" id="PTHR13402:SF6">
    <property type="entry name" value="SECRETORY 16, ISOFORM I"/>
    <property type="match status" value="1"/>
</dbReference>
<gene>
    <name evidence="8" type="ORF">LSCM1_04419</name>
</gene>
<dbReference type="GO" id="GO:0012507">
    <property type="term" value="C:ER to Golgi transport vesicle membrane"/>
    <property type="evidence" value="ECO:0007669"/>
    <property type="project" value="TreeGrafter"/>
</dbReference>
<feature type="region of interest" description="Disordered" evidence="6">
    <location>
        <begin position="258"/>
        <end position="281"/>
    </location>
</feature>
<evidence type="ECO:0000256" key="1">
    <source>
        <dbReference type="ARBA" id="ARBA00004240"/>
    </source>
</evidence>
<evidence type="ECO:0000256" key="6">
    <source>
        <dbReference type="SAM" id="MobiDB-lite"/>
    </source>
</evidence>
<feature type="compositionally biased region" description="Low complexity" evidence="6">
    <location>
        <begin position="178"/>
        <end position="190"/>
    </location>
</feature>
<feature type="compositionally biased region" description="Polar residues" evidence="6">
    <location>
        <begin position="1646"/>
        <end position="1663"/>
    </location>
</feature>
<keyword evidence="9" id="KW-1185">Reference proteome</keyword>
<feature type="region of interest" description="Disordered" evidence="6">
    <location>
        <begin position="1868"/>
        <end position="1948"/>
    </location>
</feature>
<dbReference type="GO" id="GO:0016192">
    <property type="term" value="P:vesicle-mediated transport"/>
    <property type="evidence" value="ECO:0007669"/>
    <property type="project" value="UniProtKB-KW"/>
</dbReference>
<keyword evidence="3" id="KW-0813">Transport</keyword>
<feature type="region of interest" description="Disordered" evidence="6">
    <location>
        <begin position="877"/>
        <end position="913"/>
    </location>
</feature>
<feature type="compositionally biased region" description="Low complexity" evidence="6">
    <location>
        <begin position="116"/>
        <end position="133"/>
    </location>
</feature>
<feature type="region of interest" description="Disordered" evidence="6">
    <location>
        <begin position="682"/>
        <end position="762"/>
    </location>
</feature>
<feature type="compositionally biased region" description="Polar residues" evidence="6">
    <location>
        <begin position="712"/>
        <end position="734"/>
    </location>
</feature>
<feature type="compositionally biased region" description="Low complexity" evidence="6">
    <location>
        <begin position="32"/>
        <end position="48"/>
    </location>
</feature>
<dbReference type="PANTHER" id="PTHR13402">
    <property type="entry name" value="RGPR-RELATED"/>
    <property type="match status" value="1"/>
</dbReference>
<feature type="compositionally biased region" description="Basic and acidic residues" evidence="6">
    <location>
        <begin position="331"/>
        <end position="340"/>
    </location>
</feature>
<sequence>MRSFVEQTEAGVPQEPVFPPAPSPLTPPVPLPSAADPTAVPLAPPLATRVSGAAITRPRGSSTSGNGRQSPGGPSEIAGHWAPRRNSEQLRSILAETKISGASTTAAGALHRSRPSSRGSSASASVAAGSTAGIDAGSGRTLLSPGHLSSSGSGLRRSVPTFLQPGGGDRVVPRPLRAASSGADSTASASRGRQLLEAALTSRGARHTPLRNTPLTSPSASPQQHLSASMNERQGTPISGREADAAAAGLRAEGYLGARGQPVPALAHSRSVRDRSAATGASSLAQELGTLQSSLASSGAEDSVPLRRAHQLTGGNEDPLTWNAALPANEQRGDPKDMKTWHSGLQQAGVPPRTSDVERGSHDSGADAASVDSHLSASPAHRNGRIGGDAAAPGANVYSAASTHQPCFGPSRALSTFAGESSQNALSAGEQEPRGVSTGDSDPPVAAVAHVNPFRAMPSKSGGGGIAAPPPLRSHAPDSGVQRSVPPSPNGSASAGKAPRVPLSCYPGADLSARERLSGPKATPAAEGAGEAGPSLPPLPQPGQQLPRFAPGGVDTATVAGPAMGFTTPRGGRAGSMPEAYQQKPQHLLPPSAPSTSNLLPNMSRDPYAASPYIRDEDVRAVDGGSPMPLRPAFCERVTQLLETQKGAAEQGDADFCAVNGGASSCTDGDLAVGRSMWDGPCEGGSAAGQHLRQPPRDQYAEPPHSAVHNEGTANPFSSMDTHIQVQRPLETQQRPPPPLTQELHEQERHQEGLADQAAHQVAQRCAYPPPTLSTRAIYDSSASRLLPDTASLRSKNLLEGNFNSGNRAELSRTVVDTSSCHDCPSVSNPFLEPEESSLLTSLKVPMPDADNAASNSTAIREPYSTLGSFIVSARLVPGQQKPPPPPEPPRYHNHLSASSLEPSCPQSLSKGNLAPPVSELDSIAALPSHLAGGDGALSAAPVSSDLASVTTGAATARTPGGATLVNPFSKSAQHSGCHLNANNVSSSGGCVLSGGTSLTGSFAGGAARRKSRRSMAPCFAIFVGGATLPPGVQSSNSSDRRGFPCIAVCFNPSSRSPLVTNSGRSPSASSCSASVRATSLCGSNRASTSPVPRPLGTGTLGCSIGICVSFCSVTEALTARGSLVDRKGIRGTEYGRHYVRSLTDAVLPYALHADTWVAKDEATGMEVARVMEALKGCVPAPLGGVVELMLLDALPQKAGDNFVWKENGGRRLAELLTEAAETEARRRESTAGSKSHTVNVTAAAGATSGARSNDALMSMSPLNSVTGAVACDPKERSAALRRVEDLLCTGQRVEAVEAALAAHLYVHALLISMMCPAKDLYLRSVQAVMQQELLITSPLAHAYSLFNEMPLPPLALPPPRANEEAVEGAAAGEGRGMPEAAQQPQPQSKRHQEIFLRDQAMLQQTWRRHAAVLLANFTRHSGDGLLQLAMTLEQLHLVVEAHTCLLLLHLTPLGTAGPARAGAEPLPPASSLTPEDVEDLLPRPDQRQIMGEIQRHIGIVGGMYHPTQGCRASFLTPVKTLLTQLVHLVSALLDARAPPLLLPESADPPVPFHGLPHGQPQSDVGYRMMQVLWLRELGLGTEAGQALHALLQRMPPPMAFSLRTPPRTLNELVYLFGGVPPPSPPLPPDAADTATAASRGEPASQRETATQQPSPFTSAEPSSHSREKLQQAADNAAGEVPNTAISPSMPATSEEHHMGPSPPQNPQQRPTGAPQLPLSLNGAPPPSSSPGTAATQLTRDERAAALHPPEQPAPSKVTSLHQLQAQRQSLPPPQLAAPTTAGNAGAKAAQAPAASKLKQPAPRRARSLDALRNFLFRRGNSEAAGEEKTNEAKPMHLDTEKPPTFDSVTGRWLFEETEEERRLRELAKAGPPKMAPKAGAPTAPAGAAGLTSAAAPGPAPLEAALLQQPAPGTARQPGPGRAGPGAPAPTHTGGGVPTPRPAGGVHAVVGRNVLQPTMAGRGAARPRGRLQYVDMFNSIG</sequence>
<dbReference type="Proteomes" id="UP000673552">
    <property type="component" value="Unassembled WGS sequence"/>
</dbReference>
<feature type="compositionally biased region" description="Polar residues" evidence="6">
    <location>
        <begin position="896"/>
        <end position="911"/>
    </location>
</feature>
<dbReference type="InterPro" id="IPR024298">
    <property type="entry name" value="Sec16_Sec23-bd"/>
</dbReference>
<feature type="region of interest" description="Disordered" evidence="6">
    <location>
        <begin position="1358"/>
        <end position="1389"/>
    </location>
</feature>
<dbReference type="RefSeq" id="XP_067177023.1">
    <property type="nucleotide sequence ID" value="XM_067321928.1"/>
</dbReference>
<dbReference type="Pfam" id="PF12931">
    <property type="entry name" value="TPR_Sec16"/>
    <property type="match status" value="1"/>
</dbReference>
<feature type="compositionally biased region" description="Low complexity" evidence="6">
    <location>
        <begin position="142"/>
        <end position="158"/>
    </location>
</feature>
<evidence type="ECO:0000256" key="3">
    <source>
        <dbReference type="ARBA" id="ARBA00022448"/>
    </source>
</evidence>
<dbReference type="GO" id="GO:0070973">
    <property type="term" value="P:protein localization to endoplasmic reticulum exit site"/>
    <property type="evidence" value="ECO:0007669"/>
    <property type="project" value="TreeGrafter"/>
</dbReference>
<evidence type="ECO:0000259" key="7">
    <source>
        <dbReference type="Pfam" id="PF12931"/>
    </source>
</evidence>
<comment type="subcellular location">
    <subcellularLocation>
        <location evidence="1">Endoplasmic reticulum</location>
    </subcellularLocation>
</comment>
<feature type="compositionally biased region" description="Basic and acidic residues" evidence="6">
    <location>
        <begin position="1826"/>
        <end position="1844"/>
    </location>
</feature>
<feature type="compositionally biased region" description="Low complexity" evidence="6">
    <location>
        <begin position="1630"/>
        <end position="1639"/>
    </location>
</feature>
<reference evidence="9" key="2">
    <citation type="journal article" date="2021" name="Sci. Data">
        <title>Chromosome-scale genome sequencing, assembly and annotation of six genomes from subfamily Leishmaniinae.</title>
        <authorList>
            <person name="Almutairi H."/>
            <person name="Urbaniak M.D."/>
            <person name="Bates M.D."/>
            <person name="Jariyapan N."/>
            <person name="Kwakye-Nuako G."/>
            <person name="Thomaz Soccol V."/>
            <person name="Al-Salem W.S."/>
            <person name="Dillon R.J."/>
            <person name="Bates P.A."/>
            <person name="Gatherer D."/>
        </authorList>
    </citation>
    <scope>NUCLEOTIDE SEQUENCE [LARGE SCALE GENOMIC DNA]</scope>
</reference>
<feature type="region of interest" description="Disordered" evidence="6">
    <location>
        <begin position="327"/>
        <end position="388"/>
    </location>
</feature>
<feature type="compositionally biased region" description="Polar residues" evidence="6">
    <location>
        <begin position="59"/>
        <end position="69"/>
    </location>
</feature>
<feature type="compositionally biased region" description="Polar residues" evidence="6">
    <location>
        <begin position="210"/>
        <end position="237"/>
    </location>
</feature>